<dbReference type="GeneID" id="83064268"/>
<organism evidence="3 4">
    <name type="scientific">Lysobacter enzymogenes</name>
    <dbReference type="NCBI Taxonomy" id="69"/>
    <lineage>
        <taxon>Bacteria</taxon>
        <taxon>Pseudomonadati</taxon>
        <taxon>Pseudomonadota</taxon>
        <taxon>Gammaproteobacteria</taxon>
        <taxon>Lysobacterales</taxon>
        <taxon>Lysobacteraceae</taxon>
        <taxon>Lysobacter</taxon>
    </lineage>
</organism>
<dbReference type="GO" id="GO:0006878">
    <property type="term" value="P:intracellular copper ion homeostasis"/>
    <property type="evidence" value="ECO:0007669"/>
    <property type="project" value="InterPro"/>
</dbReference>
<evidence type="ECO:0000313" key="4">
    <source>
        <dbReference type="Proteomes" id="UP000218824"/>
    </source>
</evidence>
<dbReference type="KEGG" id="lem:LEN_2409"/>
<feature type="compositionally biased region" description="Low complexity" evidence="1">
    <location>
        <begin position="134"/>
        <end position="146"/>
    </location>
</feature>
<keyword evidence="2" id="KW-0732">Signal</keyword>
<dbReference type="RefSeq" id="WP_096378112.1">
    <property type="nucleotide sequence ID" value="NZ_AP014940.1"/>
</dbReference>
<evidence type="ECO:0000256" key="1">
    <source>
        <dbReference type="SAM" id="MobiDB-lite"/>
    </source>
</evidence>
<dbReference type="Gene3D" id="2.40.128.130">
    <property type="entry name" value="Autotransporter beta-domain"/>
    <property type="match status" value="1"/>
</dbReference>
<evidence type="ECO:0000256" key="2">
    <source>
        <dbReference type="SAM" id="SignalP"/>
    </source>
</evidence>
<evidence type="ECO:0000313" key="3">
    <source>
        <dbReference type="EMBL" id="BAV97896.1"/>
    </source>
</evidence>
<protein>
    <submittedName>
        <fullName evidence="3">Copper resistance protein</fullName>
    </submittedName>
</protein>
<dbReference type="GO" id="GO:0005507">
    <property type="term" value="F:copper ion binding"/>
    <property type="evidence" value="ECO:0007669"/>
    <property type="project" value="InterPro"/>
</dbReference>
<accession>A0AAU9AGP7</accession>
<feature type="compositionally biased region" description="Basic and acidic residues" evidence="1">
    <location>
        <begin position="84"/>
        <end position="107"/>
    </location>
</feature>
<dbReference type="EMBL" id="AP014940">
    <property type="protein sequence ID" value="BAV97896.1"/>
    <property type="molecule type" value="Genomic_DNA"/>
</dbReference>
<dbReference type="Pfam" id="PF05275">
    <property type="entry name" value="CopB"/>
    <property type="match status" value="1"/>
</dbReference>
<dbReference type="InterPro" id="IPR036709">
    <property type="entry name" value="Autotransporte_beta_dom_sf"/>
</dbReference>
<feature type="compositionally biased region" description="Low complexity" evidence="1">
    <location>
        <begin position="63"/>
        <end position="74"/>
    </location>
</feature>
<feature type="compositionally biased region" description="Basic and acidic residues" evidence="1">
    <location>
        <begin position="38"/>
        <end position="47"/>
    </location>
</feature>
<proteinExistence type="predicted"/>
<dbReference type="Proteomes" id="UP000218824">
    <property type="component" value="Chromosome"/>
</dbReference>
<dbReference type="SUPFAM" id="SSF103515">
    <property type="entry name" value="Autotransporter"/>
    <property type="match status" value="1"/>
</dbReference>
<gene>
    <name evidence="3" type="ORF">LEN_2409</name>
</gene>
<feature type="signal peptide" evidence="2">
    <location>
        <begin position="1"/>
        <end position="24"/>
    </location>
</feature>
<dbReference type="GO" id="GO:0009279">
    <property type="term" value="C:cell outer membrane"/>
    <property type="evidence" value="ECO:0007669"/>
    <property type="project" value="InterPro"/>
</dbReference>
<feature type="compositionally biased region" description="Basic and acidic residues" evidence="1">
    <location>
        <begin position="117"/>
        <end position="131"/>
    </location>
</feature>
<dbReference type="AlphaFoldDB" id="A0AAU9AGP7"/>
<feature type="chain" id="PRO_5043549475" evidence="2">
    <location>
        <begin position="25"/>
        <end position="385"/>
    </location>
</feature>
<name>A0AAU9AGP7_LYSEN</name>
<dbReference type="InterPro" id="IPR007939">
    <property type="entry name" value="Cu-R_B_prcur"/>
</dbReference>
<feature type="region of interest" description="Disordered" evidence="1">
    <location>
        <begin position="29"/>
        <end position="155"/>
    </location>
</feature>
<reference evidence="3 4" key="1">
    <citation type="journal article" date="2017" name="DNA Res.">
        <title>Complete genome sequence and expression profile of the commercial lytic enzyme producer Lysobacter enzymogenes M497-1.</title>
        <authorList>
            <person name="Takami H."/>
            <person name="Toyoda A."/>
            <person name="Uchiyama I."/>
            <person name="Itoh T."/>
            <person name="Takaki Y."/>
            <person name="Arai W."/>
            <person name="Nishi S."/>
            <person name="Kawai M."/>
            <person name="Shinya K."/>
            <person name="Ikeda H."/>
        </authorList>
    </citation>
    <scope>NUCLEOTIDE SEQUENCE [LARGE SCALE GENOMIC DNA]</scope>
    <source>
        <strain evidence="3 4">M497-1</strain>
    </source>
</reference>
<sequence>MNTTAALPRAALALALSLPLAALAQQTPQTAPAAMDHSGMDHSRMDHAQTNGANKKAPKKKAAAPAEATAMDHAAMGHSPEPAAAKDDANAAPDHSKMDHSKMDHAAPAKPAGAAMDHSKMDHSQMDHSQMDHAAMGHAAAPRAQASQTPREPIPAVTDADRTAAFPPISLHMQHAPEFNHMVVINRLEAVDADRGSAQAWEGQAWFGSDTNRLWLRSEGEREQGRTESANLEALYGRAISPWWDVVAGVRHDFRPQRAQSWAAFGVQGLSPYKFEVSATAYLGERGQTALNLEAEYELLLTNRLILQPLVEVEFYGKDDPRRETGAGLSTAEAGLRLRYEISRKFAPYVGVSWERAFGDTADYRRAHGERVEDTRLVAGVRLWF</sequence>